<dbReference type="GeneID" id="54559380"/>
<evidence type="ECO:0000313" key="2">
    <source>
        <dbReference type="Proteomes" id="UP000799537"/>
    </source>
</evidence>
<accession>A0A6A6CNI7</accession>
<sequence length="270" mass="30254">MAMKNQPHISTREYIRWPPADAYENTNTIVVTSAGGRFVDIRARIYDADSRGKNKAIPPFPPSCAAFKIYTYHPARLPPGIQSAEGTEWAFAGLASSEIKHNSDGDATTHCTWEHLIDSRTMKAEMVKDSGEMIPVENGRSLEKGKMENPYNPAAGEQSYEEGWVDVPVVSQRKDGKLETAVLQLMEDEVGARGMIVRVGQVVQGMLRVREDYALERWIWKEKGGWKRELRDGSLFLPTGVMMDLGTIVLGDAVNYYDFPWKVVELGITD</sequence>
<evidence type="ECO:0000313" key="1">
    <source>
        <dbReference type="EMBL" id="KAF2167798.1"/>
    </source>
</evidence>
<dbReference type="InterPro" id="IPR043047">
    <property type="entry name" value="Hri1_N_sf"/>
</dbReference>
<name>A0A6A6CNI7_ZASCE</name>
<dbReference type="AlphaFoldDB" id="A0A6A6CNI7"/>
<dbReference type="OrthoDB" id="4045395at2759"/>
<reference evidence="1" key="1">
    <citation type="journal article" date="2020" name="Stud. Mycol.">
        <title>101 Dothideomycetes genomes: a test case for predicting lifestyles and emergence of pathogens.</title>
        <authorList>
            <person name="Haridas S."/>
            <person name="Albert R."/>
            <person name="Binder M."/>
            <person name="Bloem J."/>
            <person name="Labutti K."/>
            <person name="Salamov A."/>
            <person name="Andreopoulos B."/>
            <person name="Baker S."/>
            <person name="Barry K."/>
            <person name="Bills G."/>
            <person name="Bluhm B."/>
            <person name="Cannon C."/>
            <person name="Castanera R."/>
            <person name="Culley D."/>
            <person name="Daum C."/>
            <person name="Ezra D."/>
            <person name="Gonzalez J."/>
            <person name="Henrissat B."/>
            <person name="Kuo A."/>
            <person name="Liang C."/>
            <person name="Lipzen A."/>
            <person name="Lutzoni F."/>
            <person name="Magnuson J."/>
            <person name="Mondo S."/>
            <person name="Nolan M."/>
            <person name="Ohm R."/>
            <person name="Pangilinan J."/>
            <person name="Park H.-J."/>
            <person name="Ramirez L."/>
            <person name="Alfaro M."/>
            <person name="Sun H."/>
            <person name="Tritt A."/>
            <person name="Yoshinaga Y."/>
            <person name="Zwiers L.-H."/>
            <person name="Turgeon B."/>
            <person name="Goodwin S."/>
            <person name="Spatafora J."/>
            <person name="Crous P."/>
            <person name="Grigoriev I."/>
        </authorList>
    </citation>
    <scope>NUCLEOTIDE SEQUENCE</scope>
    <source>
        <strain evidence="1">ATCC 36951</strain>
    </source>
</reference>
<dbReference type="Gene3D" id="2.40.128.320">
    <property type="entry name" value="Protein HRI1, N-terminal domain"/>
    <property type="match status" value="1"/>
</dbReference>
<dbReference type="EMBL" id="ML993592">
    <property type="protein sequence ID" value="KAF2167798.1"/>
    <property type="molecule type" value="Genomic_DNA"/>
</dbReference>
<gene>
    <name evidence="1" type="ORF">M409DRAFT_21948</name>
</gene>
<dbReference type="InterPro" id="IPR031818">
    <property type="entry name" value="Hri1"/>
</dbReference>
<evidence type="ECO:0008006" key="3">
    <source>
        <dbReference type="Google" id="ProtNLM"/>
    </source>
</evidence>
<dbReference type="Pfam" id="PF16815">
    <property type="entry name" value="HRI1"/>
    <property type="match status" value="1"/>
</dbReference>
<proteinExistence type="predicted"/>
<dbReference type="RefSeq" id="XP_033668687.1">
    <property type="nucleotide sequence ID" value="XM_033806108.1"/>
</dbReference>
<dbReference type="CDD" id="cd11693">
    <property type="entry name" value="HRI1_C_like"/>
    <property type="match status" value="1"/>
</dbReference>
<organism evidence="1 2">
    <name type="scientific">Zasmidium cellare ATCC 36951</name>
    <dbReference type="NCBI Taxonomy" id="1080233"/>
    <lineage>
        <taxon>Eukaryota</taxon>
        <taxon>Fungi</taxon>
        <taxon>Dikarya</taxon>
        <taxon>Ascomycota</taxon>
        <taxon>Pezizomycotina</taxon>
        <taxon>Dothideomycetes</taxon>
        <taxon>Dothideomycetidae</taxon>
        <taxon>Mycosphaerellales</taxon>
        <taxon>Mycosphaerellaceae</taxon>
        <taxon>Zasmidium</taxon>
    </lineage>
</organism>
<protein>
    <recommendedName>
        <fullName evidence="3">Protein HRI1</fullName>
    </recommendedName>
</protein>
<keyword evidence="2" id="KW-1185">Reference proteome</keyword>
<dbReference type="Proteomes" id="UP000799537">
    <property type="component" value="Unassembled WGS sequence"/>
</dbReference>